<protein>
    <recommendedName>
        <fullName evidence="9">SD-repeat containing protein B domain-containing protein</fullName>
    </recommendedName>
</protein>
<feature type="domain" description="SD-repeat containing protein B" evidence="6">
    <location>
        <begin position="1083"/>
        <end position="1181"/>
    </location>
</feature>
<feature type="domain" description="WxL" evidence="5">
    <location>
        <begin position="1230"/>
        <end position="1335"/>
    </location>
</feature>
<dbReference type="SUPFAM" id="SSF117074">
    <property type="entry name" value="Hypothetical protein PA1324"/>
    <property type="match status" value="1"/>
</dbReference>
<evidence type="ECO:0000256" key="4">
    <source>
        <dbReference type="SAM" id="MobiDB-lite"/>
    </source>
</evidence>
<dbReference type="Gene3D" id="2.60.40.10">
    <property type="entry name" value="Immunoglobulins"/>
    <property type="match status" value="1"/>
</dbReference>
<feature type="region of interest" description="Disordered" evidence="4">
    <location>
        <begin position="1161"/>
        <end position="1182"/>
    </location>
</feature>
<reference evidence="8" key="1">
    <citation type="journal article" date="2013" name="Genome Announc.">
        <title>Whole-Genome Sequencing of Lactobacillus shenzhenensis Strain LY-73T.</title>
        <authorList>
            <person name="Lin Z."/>
            <person name="Liu Z."/>
            <person name="Yang R."/>
            <person name="Zou Y."/>
            <person name="Wan D."/>
            <person name="Chen J."/>
            <person name="Guo M."/>
            <person name="Zhao J."/>
            <person name="Fang C."/>
            <person name="Yang R."/>
            <person name="Liu F."/>
        </authorList>
    </citation>
    <scope>NUCLEOTIDE SEQUENCE [LARGE SCALE GENOMIC DNA]</scope>
    <source>
        <strain evidence="8">LY-73</strain>
    </source>
</reference>
<name>U4TNH3_9LACO</name>
<comment type="subcellular location">
    <subcellularLocation>
        <location evidence="1">Secreted</location>
    </subcellularLocation>
</comment>
<keyword evidence="2" id="KW-0964">Secreted</keyword>
<evidence type="ECO:0000256" key="3">
    <source>
        <dbReference type="ARBA" id="ARBA00022729"/>
    </source>
</evidence>
<evidence type="ECO:0000313" key="8">
    <source>
        <dbReference type="Proteomes" id="UP000030647"/>
    </source>
</evidence>
<evidence type="ECO:0000259" key="5">
    <source>
        <dbReference type="Pfam" id="PF13731"/>
    </source>
</evidence>
<organism evidence="7 8">
    <name type="scientific">Schleiferilactobacillus shenzhenensis LY-73</name>
    <dbReference type="NCBI Taxonomy" id="1231336"/>
    <lineage>
        <taxon>Bacteria</taxon>
        <taxon>Bacillati</taxon>
        <taxon>Bacillota</taxon>
        <taxon>Bacilli</taxon>
        <taxon>Lactobacillales</taxon>
        <taxon>Lactobacillaceae</taxon>
        <taxon>Schleiferilactobacillus</taxon>
    </lineage>
</organism>
<evidence type="ECO:0000256" key="2">
    <source>
        <dbReference type="ARBA" id="ARBA00022525"/>
    </source>
</evidence>
<dbReference type="EMBL" id="KI271584">
    <property type="protein sequence ID" value="ERL65769.1"/>
    <property type="molecule type" value="Genomic_DNA"/>
</dbReference>
<dbReference type="InterPro" id="IPR013783">
    <property type="entry name" value="Ig-like_fold"/>
</dbReference>
<accession>U4TNH3</accession>
<evidence type="ECO:0000259" key="6">
    <source>
        <dbReference type="Pfam" id="PF17210"/>
    </source>
</evidence>
<dbReference type="Pfam" id="PF13731">
    <property type="entry name" value="WxL"/>
    <property type="match status" value="1"/>
</dbReference>
<keyword evidence="8" id="KW-1185">Reference proteome</keyword>
<dbReference type="Pfam" id="PF17210">
    <property type="entry name" value="SdrD_B"/>
    <property type="match status" value="1"/>
</dbReference>
<dbReference type="InterPro" id="IPR027994">
    <property type="entry name" value="WxL_dom"/>
</dbReference>
<dbReference type="STRING" id="1231336.L248_1845"/>
<evidence type="ECO:0000256" key="1">
    <source>
        <dbReference type="ARBA" id="ARBA00004613"/>
    </source>
</evidence>
<dbReference type="eggNOG" id="COG3156">
    <property type="taxonomic scope" value="Bacteria"/>
</dbReference>
<evidence type="ECO:0000313" key="7">
    <source>
        <dbReference type="EMBL" id="ERL65769.1"/>
    </source>
</evidence>
<dbReference type="Proteomes" id="UP000030647">
    <property type="component" value="Unassembled WGS sequence"/>
</dbReference>
<dbReference type="HOGENOM" id="CLU_256707_0_0_9"/>
<proteinExistence type="predicted"/>
<dbReference type="GO" id="GO:0005576">
    <property type="term" value="C:extracellular region"/>
    <property type="evidence" value="ECO:0007669"/>
    <property type="project" value="UniProtKB-SubCell"/>
</dbReference>
<gene>
    <name evidence="7" type="ORF">L248_1845</name>
</gene>
<keyword evidence="3" id="KW-0732">Signal</keyword>
<evidence type="ECO:0008006" key="9">
    <source>
        <dbReference type="Google" id="ProtNLM"/>
    </source>
</evidence>
<sequence length="1381" mass="144962">MKVGILNTLEGLIHMIGRIFRLRWLAVFSGVLLLAGLLLPGSQPQHAQAAAGILQSTSFGPTIDGTTATFDSNNDPGNDSSSDNGIVRAWDSIITRASLTFDPTDAPYDVTFTLSGTLGNGLVDKVQNAGFPDTVNGTADFTAGTVSFSTTKTFHVTANNNTDVVNVPIDVYGAKNGTVLTPHLHAHVTKWVDSKGTAHTVDVSQDITTPADSDSRSSFTVSSKVNLGVVLVNVNGSNGLRDFNTYAKATGAAQKKAVIGVLNFGVGLKPLAGRGHSFLGAAYPDPGSAVTVNLATSATLNNTALDLTTPMQTFQVGPARQDLTTVPLFASQYPNAPTSASTISTYMPSGSGALTQAGPNIDAVIDSGTLTAGSAANALTYQYSGWSAGGVSPNNSGGNSNPSDPWATQTKLFLSSAATIILPLDQYTKGDALNFVAQNSSVNYVDDGKTVTEGAADLAITSDAATLPTKDGNYGASVNWNYSDSNAIGHQSLNAILRNAQGQVLSTDDWKADDAAAYTGETVEAQMHLGLFDVNATGADAYQFWNPNESHFDDSVQPFTYSKDANGDPLKPTFYYGISKTGKYTLADLTGNTGDSYTWYATAKEAEAHGAISGIKCVYTQALSPLYQTDYYYDRTIVSDHYGTAAANGDPYLTVSRSVTYYGDRTDTSTTAWYPWGSYNYTPAAYTRAPSATDQTSAYTAPTNTYQIKRGNNAAEAADGTYPVGTLLVEPYLTRIDDFSANAKTYDMGDTAACSLTPDIQAGSSAQTTGVITLTVTLPKGVHSSDVTMGGKAVTPALKENTDGTTTMTITLDHPKPGVQPTINFNLTFDQMDIDFGTNVYKAFSIPAVISSPDDASVVALRTKNLDINVNKETALIADKKAADGTDNGTMANTAIVERNSPFKFQVQVRNDYSKAYTTNVLDRLPSNGEKGSGTKASQFTGGYSIDKIVAGKGSGKIWYTYDPAFTPDGSGTNDADAVYQQITAGTATGDAQWYSYTPGAALPYDENKPITAILFREDSLPVGSNDLYTMYYTPRKTKAAPDGNYAGDVYANLVSYRRTPTGDPSVTDTAEVDVVNRTIKGNVWHDVNGDGLRIAGGTTEPGIANFHVHLWDVSGSTPKLVTKDLNGQDITNVTTDKDGNYSLTHLAAGKYRVGFSQASMSSNAGTPTTMNADPNDLANSSALDPSLTATDAAAGGTDYLSHAVYTLPDLSAMAGTTGYVVANVNAGFTTAAGTLSLTHVPNLYFGKHAIPQTQSVYQNTADPSTGATAADNTLTISGTYQEAYHVTASMSTFKTSDTAAAGLAGASIDFSDPVSSTITSVDPVVAGDSAVTIFNHTGIGNNPEDVTFKNIQLTIPTAGTTGILGSQYQATVTYGLNLGL</sequence>
<dbReference type="InterPro" id="IPR033764">
    <property type="entry name" value="Sdr_B"/>
</dbReference>